<feature type="site" description="Important for substrate specificity" evidence="4">
    <location>
        <position position="20"/>
    </location>
</feature>
<feature type="site" description="Important for substrate specificity" evidence="4">
    <location>
        <position position="78"/>
    </location>
</feature>
<keyword evidence="6" id="KW-1185">Reference proteome</keyword>
<organism evidence="5 6">
    <name type="scientific">Paracoccus nototheniae</name>
    <dbReference type="NCBI Taxonomy" id="2489002"/>
    <lineage>
        <taxon>Bacteria</taxon>
        <taxon>Pseudomonadati</taxon>
        <taxon>Pseudomonadota</taxon>
        <taxon>Alphaproteobacteria</taxon>
        <taxon>Rhodobacterales</taxon>
        <taxon>Paracoccaceae</taxon>
        <taxon>Paracoccus</taxon>
    </lineage>
</organism>
<evidence type="ECO:0000256" key="1">
    <source>
        <dbReference type="ARBA" id="ARBA00001968"/>
    </source>
</evidence>
<evidence type="ECO:0000256" key="3">
    <source>
        <dbReference type="ARBA" id="ARBA00023080"/>
    </source>
</evidence>
<dbReference type="InterPro" id="IPR029001">
    <property type="entry name" value="ITPase-like_fam"/>
</dbReference>
<keyword evidence="4" id="KW-0963">Cytoplasm</keyword>
<comment type="subcellular location">
    <subcellularLocation>
        <location evidence="4">Cytoplasm</location>
    </subcellularLocation>
</comment>
<comment type="function">
    <text evidence="4">Nucleoside triphosphate pyrophosphatase that hydrolyzes dTTP and UTP. May have a dual role in cell division arrest and in preventing the incorporation of modified nucleotides into cellular nucleic acids.</text>
</comment>
<comment type="catalytic activity">
    <reaction evidence="4">
        <text>dTTP + H2O = dTMP + diphosphate + H(+)</text>
        <dbReference type="Rhea" id="RHEA:28534"/>
        <dbReference type="ChEBI" id="CHEBI:15377"/>
        <dbReference type="ChEBI" id="CHEBI:15378"/>
        <dbReference type="ChEBI" id="CHEBI:33019"/>
        <dbReference type="ChEBI" id="CHEBI:37568"/>
        <dbReference type="ChEBI" id="CHEBI:63528"/>
        <dbReference type="EC" id="3.6.1.9"/>
    </reaction>
</comment>
<keyword evidence="2 4" id="KW-0378">Hydrolase</keyword>
<comment type="catalytic activity">
    <reaction evidence="4">
        <text>UTP + H2O = UMP + diphosphate + H(+)</text>
        <dbReference type="Rhea" id="RHEA:29395"/>
        <dbReference type="ChEBI" id="CHEBI:15377"/>
        <dbReference type="ChEBI" id="CHEBI:15378"/>
        <dbReference type="ChEBI" id="CHEBI:33019"/>
        <dbReference type="ChEBI" id="CHEBI:46398"/>
        <dbReference type="ChEBI" id="CHEBI:57865"/>
        <dbReference type="EC" id="3.6.1.9"/>
    </reaction>
</comment>
<evidence type="ECO:0000256" key="4">
    <source>
        <dbReference type="HAMAP-Rule" id="MF_00528"/>
    </source>
</evidence>
<feature type="active site" description="Proton acceptor" evidence="4">
    <location>
        <position position="77"/>
    </location>
</feature>
<dbReference type="InterPro" id="IPR003697">
    <property type="entry name" value="Maf-like"/>
</dbReference>
<dbReference type="PANTHER" id="PTHR43213:SF5">
    <property type="entry name" value="BIFUNCTIONAL DTTP_UTP PYROPHOSPHATASE_METHYLTRANSFERASE PROTEIN-RELATED"/>
    <property type="match status" value="1"/>
</dbReference>
<keyword evidence="3 4" id="KW-0546">Nucleotide metabolism</keyword>
<dbReference type="SUPFAM" id="SSF52972">
    <property type="entry name" value="ITPase-like"/>
    <property type="match status" value="1"/>
</dbReference>
<reference evidence="6" key="1">
    <citation type="journal article" date="2019" name="Int. J. Syst. Evol. Microbiol.">
        <title>The Global Catalogue of Microorganisms (GCM) 10K type strain sequencing project: providing services to taxonomists for standard genome sequencing and annotation.</title>
        <authorList>
            <consortium name="The Broad Institute Genomics Platform"/>
            <consortium name="The Broad Institute Genome Sequencing Center for Infectious Disease"/>
            <person name="Wu L."/>
            <person name="Ma J."/>
        </authorList>
    </citation>
    <scope>NUCLEOTIDE SEQUENCE [LARGE SCALE GENOMIC DNA]</scope>
    <source>
        <strain evidence="6">CCM 8875</strain>
    </source>
</reference>
<comment type="caution">
    <text evidence="5">The sequence shown here is derived from an EMBL/GenBank/DDBJ whole genome shotgun (WGS) entry which is preliminary data.</text>
</comment>
<feature type="site" description="Important for substrate specificity" evidence="4">
    <location>
        <position position="160"/>
    </location>
</feature>
<comment type="caution">
    <text evidence="4">Lacks conserved residue(s) required for the propagation of feature annotation.</text>
</comment>
<dbReference type="PIRSF" id="PIRSF006305">
    <property type="entry name" value="Maf"/>
    <property type="match status" value="1"/>
</dbReference>
<evidence type="ECO:0000313" key="6">
    <source>
        <dbReference type="Proteomes" id="UP001597302"/>
    </source>
</evidence>
<dbReference type="Pfam" id="PF02545">
    <property type="entry name" value="Maf"/>
    <property type="match status" value="1"/>
</dbReference>
<protein>
    <recommendedName>
        <fullName evidence="4">dTTP/UTP pyrophosphatase</fullName>
        <shortName evidence="4">dTTPase/UTPase</shortName>
        <ecNumber evidence="4">3.6.1.9</ecNumber>
    </recommendedName>
    <alternativeName>
        <fullName evidence="4">Nucleoside triphosphate pyrophosphatase</fullName>
    </alternativeName>
    <alternativeName>
        <fullName evidence="4">Nucleotide pyrophosphatase</fullName>
        <shortName evidence="4">Nucleotide PPase</shortName>
    </alternativeName>
</protein>
<dbReference type="RefSeq" id="WP_131578434.1">
    <property type="nucleotide sequence ID" value="NZ_CBCSAJ010000113.1"/>
</dbReference>
<dbReference type="PANTHER" id="PTHR43213">
    <property type="entry name" value="BIFUNCTIONAL DTTP/UTP PYROPHOSPHATASE/METHYLTRANSFERASE PROTEIN-RELATED"/>
    <property type="match status" value="1"/>
</dbReference>
<dbReference type="Gene3D" id="3.90.950.10">
    <property type="match status" value="1"/>
</dbReference>
<accession>A0ABW4DSX5</accession>
<dbReference type="NCBIfam" id="TIGR00172">
    <property type="entry name" value="maf"/>
    <property type="match status" value="1"/>
</dbReference>
<proteinExistence type="inferred from homology"/>
<dbReference type="Proteomes" id="UP001597302">
    <property type="component" value="Unassembled WGS sequence"/>
</dbReference>
<dbReference type="HAMAP" id="MF_00528">
    <property type="entry name" value="Maf"/>
    <property type="match status" value="1"/>
</dbReference>
<sequence length="203" mass="21750">MPAGPTSGRPRLILGSASPRRLELLAQIGIIPDALRPADIDETPRKGETPRDYVRRMAAEKAAALDLAPDEAALTADTTVAVGRRILGKPTDRDEAAAFMRLMSGRRHVVLTAMALRHGDRLSQRLVETKVRMRSIDDAALQRYLDIGDWQGKAGGYAIQGAAAAFIPWLQGSFSAVVGLPLSETAAMLAAIGIHPVLKGDPR</sequence>
<dbReference type="GO" id="GO:0016787">
    <property type="term" value="F:hydrolase activity"/>
    <property type="evidence" value="ECO:0007669"/>
    <property type="project" value="UniProtKB-KW"/>
</dbReference>
<dbReference type="EMBL" id="JBHTOQ010000002">
    <property type="protein sequence ID" value="MFD1479674.1"/>
    <property type="molecule type" value="Genomic_DNA"/>
</dbReference>
<evidence type="ECO:0000256" key="2">
    <source>
        <dbReference type="ARBA" id="ARBA00022801"/>
    </source>
</evidence>
<dbReference type="CDD" id="cd00555">
    <property type="entry name" value="Maf"/>
    <property type="match status" value="1"/>
</dbReference>
<dbReference type="EC" id="3.6.1.9" evidence="4"/>
<comment type="similarity">
    <text evidence="4">Belongs to the Maf family. YhdE subfamily.</text>
</comment>
<gene>
    <name evidence="5" type="ORF">ACFQ5P_00045</name>
</gene>
<name>A0ABW4DSX5_9RHOB</name>
<evidence type="ECO:0000313" key="5">
    <source>
        <dbReference type="EMBL" id="MFD1479674.1"/>
    </source>
</evidence>
<comment type="cofactor">
    <cofactor evidence="1 4">
        <name>a divalent metal cation</name>
        <dbReference type="ChEBI" id="CHEBI:60240"/>
    </cofactor>
</comment>